<dbReference type="InterPro" id="IPR035965">
    <property type="entry name" value="PAS-like_dom_sf"/>
</dbReference>
<dbReference type="SUPFAM" id="SSF55785">
    <property type="entry name" value="PYP-like sensor domain (PAS domain)"/>
    <property type="match status" value="1"/>
</dbReference>
<dbReference type="CDD" id="cd00009">
    <property type="entry name" value="AAA"/>
    <property type="match status" value="1"/>
</dbReference>
<keyword evidence="9" id="KW-1185">Reference proteome</keyword>
<evidence type="ECO:0000313" key="9">
    <source>
        <dbReference type="Proteomes" id="UP000320776"/>
    </source>
</evidence>
<reference evidence="8 9" key="1">
    <citation type="submission" date="2019-02" db="EMBL/GenBank/DDBJ databases">
        <title>Closed genome of Sporomusa termitida DSM 4440.</title>
        <authorList>
            <person name="Poehlein A."/>
            <person name="Daniel R."/>
        </authorList>
    </citation>
    <scope>NUCLEOTIDE SEQUENCE [LARGE SCALE GENOMIC DNA]</scope>
    <source>
        <strain evidence="8 9">DSM 4440</strain>
        <plasmid evidence="9">pspter</plasmid>
    </source>
</reference>
<evidence type="ECO:0000256" key="3">
    <source>
        <dbReference type="ARBA" id="ARBA00023015"/>
    </source>
</evidence>
<evidence type="ECO:0000256" key="2">
    <source>
        <dbReference type="ARBA" id="ARBA00022840"/>
    </source>
</evidence>
<evidence type="ECO:0000259" key="7">
    <source>
        <dbReference type="PROSITE" id="PS50113"/>
    </source>
</evidence>
<dbReference type="SMART" id="SM00382">
    <property type="entry name" value="AAA"/>
    <property type="match status" value="1"/>
</dbReference>
<sequence length="594" mass="67319">MTTTCLDGSFSFESWAVVYTDSYGCIQAINEKAKYYFTEPIVGQEIHKAFSWFREEWLHGAVKSRVVKTSQYDKVLMEIIPDKQQAGYTYLLFKNVEEYRNITHLWCEVEDSLIRLQPFIDNSNDGIIITNGDGIVRAINHAFSLVSGLQENDVLRKSVYELSKQGLLPECSMMYAIERKRVESSVVKFSHGKETVVSSKPLFDKQGNIIRVLSNVRDITEIKDLYEKLRSAEAIAKHYQREFNAKITSESSLNLELHRSRIMDDVYELVKKVADTDLPLLMMGESGVGKTALAKYIHSLSERNNTGSFVHINCSAIPEALLESELFGYETGAFTGAKKAKVGLFEIAKKGTILLDEIGDMSFPLQAKLLNVLQEKKFYRVGGTKMIEADVRVLSATNQNLEQLIAEGKFRPDLYFRLNVIPITIPALRERKEDITPLLAHFLEQSNQMHKRTKVFVPETLEILLNYEWPGNIRELMNVVERLVVLTQEDIIEPRHLPPQLREDRKPLVSSAGEIINDAGQGRQEAVTLWSPGDSLKGVITNLEGRIIEEAISFYGSVKEAAKSLGVDESTITRKRSRRNNSLAIARNNADMQK</sequence>
<dbReference type="Gene3D" id="1.10.10.60">
    <property type="entry name" value="Homeodomain-like"/>
    <property type="match status" value="1"/>
</dbReference>
<dbReference type="InterPro" id="IPR027417">
    <property type="entry name" value="P-loop_NTPase"/>
</dbReference>
<evidence type="ECO:0000313" key="8">
    <source>
        <dbReference type="EMBL" id="QDR83464.1"/>
    </source>
</evidence>
<dbReference type="CDD" id="cd00130">
    <property type="entry name" value="PAS"/>
    <property type="match status" value="1"/>
</dbReference>
<dbReference type="SMART" id="SM00091">
    <property type="entry name" value="PAS"/>
    <property type="match status" value="1"/>
</dbReference>
<dbReference type="InterPro" id="IPR025662">
    <property type="entry name" value="Sigma_54_int_dom_ATP-bd_1"/>
</dbReference>
<dbReference type="GO" id="GO:0006355">
    <property type="term" value="P:regulation of DNA-templated transcription"/>
    <property type="evidence" value="ECO:0007669"/>
    <property type="project" value="InterPro"/>
</dbReference>
<dbReference type="Pfam" id="PF00158">
    <property type="entry name" value="Sigma54_activat"/>
    <property type="match status" value="1"/>
</dbReference>
<geneLocation type="plasmid" evidence="9">
    <name>pspter</name>
</geneLocation>
<evidence type="ECO:0000256" key="4">
    <source>
        <dbReference type="ARBA" id="ARBA00023163"/>
    </source>
</evidence>
<keyword evidence="3" id="KW-0805">Transcription regulation</keyword>
<dbReference type="EMBL" id="CP036260">
    <property type="protein sequence ID" value="QDR83464.1"/>
    <property type="molecule type" value="Genomic_DNA"/>
</dbReference>
<dbReference type="InterPro" id="IPR003593">
    <property type="entry name" value="AAA+_ATPase"/>
</dbReference>
<dbReference type="InterPro" id="IPR000700">
    <property type="entry name" value="PAS-assoc_C"/>
</dbReference>
<dbReference type="InterPro" id="IPR025944">
    <property type="entry name" value="Sigma_54_int_dom_CS"/>
</dbReference>
<feature type="domain" description="PAS" evidence="6">
    <location>
        <begin position="112"/>
        <end position="162"/>
    </location>
</feature>
<organism evidence="8 9">
    <name type="scientific">Sporomusa termitida</name>
    <dbReference type="NCBI Taxonomy" id="2377"/>
    <lineage>
        <taxon>Bacteria</taxon>
        <taxon>Bacillati</taxon>
        <taxon>Bacillota</taxon>
        <taxon>Negativicutes</taxon>
        <taxon>Selenomonadales</taxon>
        <taxon>Sporomusaceae</taxon>
        <taxon>Sporomusa</taxon>
    </lineage>
</organism>
<dbReference type="PROSITE" id="PS50113">
    <property type="entry name" value="PAC"/>
    <property type="match status" value="1"/>
</dbReference>
<keyword evidence="1" id="KW-0547">Nucleotide-binding</keyword>
<dbReference type="PROSITE" id="PS50112">
    <property type="entry name" value="PAS"/>
    <property type="match status" value="1"/>
</dbReference>
<dbReference type="PROSITE" id="PS50045">
    <property type="entry name" value="SIGMA54_INTERACT_4"/>
    <property type="match status" value="1"/>
</dbReference>
<dbReference type="FunFam" id="3.40.50.300:FF:000006">
    <property type="entry name" value="DNA-binding transcriptional regulator NtrC"/>
    <property type="match status" value="1"/>
</dbReference>
<dbReference type="Gene3D" id="1.10.8.60">
    <property type="match status" value="1"/>
</dbReference>
<feature type="domain" description="Sigma-54 factor interaction" evidence="5">
    <location>
        <begin position="256"/>
        <end position="485"/>
    </location>
</feature>
<dbReference type="PANTHER" id="PTHR32071:SF57">
    <property type="entry name" value="C4-DICARBOXYLATE TRANSPORT TRANSCRIPTIONAL REGULATORY PROTEIN DCTD"/>
    <property type="match status" value="1"/>
</dbReference>
<dbReference type="PROSITE" id="PS00688">
    <property type="entry name" value="SIGMA54_INTERACT_3"/>
    <property type="match status" value="1"/>
</dbReference>
<dbReference type="Pfam" id="PF13426">
    <property type="entry name" value="PAS_9"/>
    <property type="match status" value="1"/>
</dbReference>
<dbReference type="PROSITE" id="PS00675">
    <property type="entry name" value="SIGMA54_INTERACT_1"/>
    <property type="match status" value="1"/>
</dbReference>
<gene>
    <name evidence="8" type="primary">norR_28</name>
    <name evidence="8" type="ORF">SPTER_49550</name>
</gene>
<dbReference type="SUPFAM" id="SSF52540">
    <property type="entry name" value="P-loop containing nucleoside triphosphate hydrolases"/>
    <property type="match status" value="1"/>
</dbReference>
<dbReference type="PANTHER" id="PTHR32071">
    <property type="entry name" value="TRANSCRIPTIONAL REGULATORY PROTEIN"/>
    <property type="match status" value="1"/>
</dbReference>
<dbReference type="KEGG" id="sted:SPTER_49550"/>
<evidence type="ECO:0000256" key="1">
    <source>
        <dbReference type="ARBA" id="ARBA00022741"/>
    </source>
</evidence>
<dbReference type="RefSeq" id="WP_170233425.1">
    <property type="nucleotide sequence ID" value="NZ_CP036260.1"/>
</dbReference>
<accession>A0A517E1H9</accession>
<keyword evidence="4" id="KW-0804">Transcription</keyword>
<dbReference type="Gene3D" id="3.30.450.20">
    <property type="entry name" value="PAS domain"/>
    <property type="match status" value="1"/>
</dbReference>
<feature type="domain" description="PAC" evidence="7">
    <location>
        <begin position="180"/>
        <end position="231"/>
    </location>
</feature>
<dbReference type="Proteomes" id="UP000320776">
    <property type="component" value="Plasmid pSPTER"/>
</dbReference>
<dbReference type="InterPro" id="IPR000014">
    <property type="entry name" value="PAS"/>
</dbReference>
<dbReference type="Pfam" id="PF25601">
    <property type="entry name" value="AAA_lid_14"/>
    <property type="match status" value="1"/>
</dbReference>
<dbReference type="InterPro" id="IPR058031">
    <property type="entry name" value="AAA_lid_NorR"/>
</dbReference>
<dbReference type="Gene3D" id="3.40.50.300">
    <property type="entry name" value="P-loop containing nucleotide triphosphate hydrolases"/>
    <property type="match status" value="1"/>
</dbReference>
<protein>
    <submittedName>
        <fullName evidence="8">Anaerobic nitric oxide reductase transcription regulator NorR</fullName>
    </submittedName>
</protein>
<keyword evidence="8" id="KW-0614">Plasmid</keyword>
<name>A0A517E1H9_9FIRM</name>
<dbReference type="NCBIfam" id="TIGR00229">
    <property type="entry name" value="sensory_box"/>
    <property type="match status" value="1"/>
</dbReference>
<dbReference type="InterPro" id="IPR002078">
    <property type="entry name" value="Sigma_54_int"/>
</dbReference>
<evidence type="ECO:0000259" key="6">
    <source>
        <dbReference type="PROSITE" id="PS50112"/>
    </source>
</evidence>
<proteinExistence type="predicted"/>
<dbReference type="AlphaFoldDB" id="A0A517E1H9"/>
<evidence type="ECO:0000259" key="5">
    <source>
        <dbReference type="PROSITE" id="PS50045"/>
    </source>
</evidence>
<dbReference type="GO" id="GO:0005524">
    <property type="term" value="F:ATP binding"/>
    <property type="evidence" value="ECO:0007669"/>
    <property type="project" value="UniProtKB-KW"/>
</dbReference>
<keyword evidence="2" id="KW-0067">ATP-binding</keyword>